<dbReference type="PANTHER" id="PTHR30419:SF30">
    <property type="entry name" value="LYSR FAMILY TRANSCRIPTIONAL REGULATOR"/>
    <property type="match status" value="1"/>
</dbReference>
<feature type="domain" description="HTH lysR-type" evidence="5">
    <location>
        <begin position="1"/>
        <end position="58"/>
    </location>
</feature>
<dbReference type="PANTHER" id="PTHR30419">
    <property type="entry name" value="HTH-TYPE TRANSCRIPTIONAL REGULATOR YBHD"/>
    <property type="match status" value="1"/>
</dbReference>
<evidence type="ECO:0000313" key="7">
    <source>
        <dbReference type="Proteomes" id="UP000319148"/>
    </source>
</evidence>
<comment type="caution">
    <text evidence="6">The sequence shown here is derived from an EMBL/GenBank/DDBJ whole genome shotgun (WGS) entry which is preliminary data.</text>
</comment>
<evidence type="ECO:0000256" key="4">
    <source>
        <dbReference type="ARBA" id="ARBA00023163"/>
    </source>
</evidence>
<evidence type="ECO:0000313" key="6">
    <source>
        <dbReference type="EMBL" id="TPD63205.1"/>
    </source>
</evidence>
<comment type="similarity">
    <text evidence="1">Belongs to the LysR transcriptional regulatory family.</text>
</comment>
<dbReference type="SUPFAM" id="SSF46785">
    <property type="entry name" value="Winged helix' DNA-binding domain"/>
    <property type="match status" value="1"/>
</dbReference>
<reference evidence="7" key="1">
    <citation type="submission" date="2019-06" db="EMBL/GenBank/DDBJ databases">
        <title>The complete genome of Emcibacter congregatus ZYLT.</title>
        <authorList>
            <person name="Zhao Z."/>
        </authorList>
    </citation>
    <scope>NUCLEOTIDE SEQUENCE [LARGE SCALE GENOMIC DNA]</scope>
    <source>
        <strain evidence="7">MCCC 1A06723</strain>
    </source>
</reference>
<proteinExistence type="inferred from homology"/>
<dbReference type="FunFam" id="1.10.10.10:FF:000001">
    <property type="entry name" value="LysR family transcriptional regulator"/>
    <property type="match status" value="1"/>
</dbReference>
<dbReference type="RefSeq" id="WP_139938520.1">
    <property type="nucleotide sequence ID" value="NZ_JBHSYP010000022.1"/>
</dbReference>
<dbReference type="PRINTS" id="PR00039">
    <property type="entry name" value="HTHLYSR"/>
</dbReference>
<dbReference type="AlphaFoldDB" id="A0A501PSH7"/>
<dbReference type="PROSITE" id="PS50931">
    <property type="entry name" value="HTH_LYSR"/>
    <property type="match status" value="1"/>
</dbReference>
<evidence type="ECO:0000256" key="3">
    <source>
        <dbReference type="ARBA" id="ARBA00023125"/>
    </source>
</evidence>
<evidence type="ECO:0000256" key="2">
    <source>
        <dbReference type="ARBA" id="ARBA00023015"/>
    </source>
</evidence>
<dbReference type="InterPro" id="IPR036390">
    <property type="entry name" value="WH_DNA-bd_sf"/>
</dbReference>
<sequence>MDLRQLRYFLAIVDEGSVRQASLRVNVSQPALTVAIQNLEDELQVKLFERTRRSLTPTREGFHLYQHARSILGQAEKIKADMASLKNLEKAEIKMAAPVTIASYTLTDPISSFMEIYPGLRLHLTQMAGPMVEGALLSGDIDIGFLSRPPGSAELVQTPLYKRTVRAFMRPGHSLAQEKGLTWRQLFEQELVTLPARYAMYDTIQKIAAHYRCSADITLTSDVVPLLSSTIRKSNVVGILLESVADVDTDLVSLPILDEDTGEEDRETIFQVRACYLKQAPLSLAADKLVTHLKAYFSGS</sequence>
<dbReference type="Gene3D" id="1.10.10.10">
    <property type="entry name" value="Winged helix-like DNA-binding domain superfamily/Winged helix DNA-binding domain"/>
    <property type="match status" value="1"/>
</dbReference>
<keyword evidence="4" id="KW-0804">Transcription</keyword>
<protein>
    <submittedName>
        <fullName evidence="6">LysR family transcriptional regulator</fullName>
    </submittedName>
</protein>
<evidence type="ECO:0000259" key="5">
    <source>
        <dbReference type="PROSITE" id="PS50931"/>
    </source>
</evidence>
<dbReference type="GO" id="GO:0005829">
    <property type="term" value="C:cytosol"/>
    <property type="evidence" value="ECO:0007669"/>
    <property type="project" value="TreeGrafter"/>
</dbReference>
<keyword evidence="2" id="KW-0805">Transcription regulation</keyword>
<dbReference type="Proteomes" id="UP000319148">
    <property type="component" value="Unassembled WGS sequence"/>
</dbReference>
<gene>
    <name evidence="6" type="ORF">FIV46_03785</name>
</gene>
<evidence type="ECO:0000256" key="1">
    <source>
        <dbReference type="ARBA" id="ARBA00009437"/>
    </source>
</evidence>
<dbReference type="GO" id="GO:0003677">
    <property type="term" value="F:DNA binding"/>
    <property type="evidence" value="ECO:0007669"/>
    <property type="project" value="UniProtKB-KW"/>
</dbReference>
<dbReference type="SUPFAM" id="SSF53850">
    <property type="entry name" value="Periplasmic binding protein-like II"/>
    <property type="match status" value="1"/>
</dbReference>
<organism evidence="6 7">
    <name type="scientific">Emcibacter nanhaiensis</name>
    <dbReference type="NCBI Taxonomy" id="1505037"/>
    <lineage>
        <taxon>Bacteria</taxon>
        <taxon>Pseudomonadati</taxon>
        <taxon>Pseudomonadota</taxon>
        <taxon>Alphaproteobacteria</taxon>
        <taxon>Emcibacterales</taxon>
        <taxon>Emcibacteraceae</taxon>
        <taxon>Emcibacter</taxon>
    </lineage>
</organism>
<dbReference type="InterPro" id="IPR036388">
    <property type="entry name" value="WH-like_DNA-bd_sf"/>
</dbReference>
<dbReference type="InterPro" id="IPR000847">
    <property type="entry name" value="LysR_HTH_N"/>
</dbReference>
<name>A0A501PSH7_9PROT</name>
<keyword evidence="3" id="KW-0238">DNA-binding</keyword>
<dbReference type="Pfam" id="PF03466">
    <property type="entry name" value="LysR_substrate"/>
    <property type="match status" value="1"/>
</dbReference>
<dbReference type="EMBL" id="VFIY01000004">
    <property type="protein sequence ID" value="TPD63205.1"/>
    <property type="molecule type" value="Genomic_DNA"/>
</dbReference>
<dbReference type="InterPro" id="IPR005119">
    <property type="entry name" value="LysR_subst-bd"/>
</dbReference>
<dbReference type="Gene3D" id="3.40.190.290">
    <property type="match status" value="1"/>
</dbReference>
<dbReference type="OrthoDB" id="8479357at2"/>
<dbReference type="CDD" id="cd05466">
    <property type="entry name" value="PBP2_LTTR_substrate"/>
    <property type="match status" value="1"/>
</dbReference>
<dbReference type="GO" id="GO:0003700">
    <property type="term" value="F:DNA-binding transcription factor activity"/>
    <property type="evidence" value="ECO:0007669"/>
    <property type="project" value="InterPro"/>
</dbReference>
<keyword evidence="7" id="KW-1185">Reference proteome</keyword>
<dbReference type="Pfam" id="PF00126">
    <property type="entry name" value="HTH_1"/>
    <property type="match status" value="1"/>
</dbReference>
<accession>A0A501PSH7</accession>
<dbReference type="InterPro" id="IPR050950">
    <property type="entry name" value="HTH-type_LysR_regulators"/>
</dbReference>